<evidence type="ECO:0000313" key="2">
    <source>
        <dbReference type="Proteomes" id="UP000501568"/>
    </source>
</evidence>
<dbReference type="REBASE" id="401617">
    <property type="entry name" value="Sspzrk23ORF11790P"/>
</dbReference>
<protein>
    <submittedName>
        <fullName evidence="1">Type II site-specific deoxyribonuclease</fullName>
    </submittedName>
</protein>
<keyword evidence="2" id="KW-1185">Reference proteome</keyword>
<reference evidence="1 2" key="1">
    <citation type="submission" date="2020-02" db="EMBL/GenBank/DDBJ databases">
        <authorList>
            <person name="Zheng R.K."/>
            <person name="Sun C.M."/>
        </authorList>
    </citation>
    <scope>NUCLEOTIDE SEQUENCE [LARGE SCALE GENOMIC DNA]</scope>
    <source>
        <strain evidence="2">zrk23</strain>
    </source>
</reference>
<sequence length="313" mass="34745">MLTDIAKSFQAAKRRYDRGQYALAHCFEVSFECLEALQTNANLRTFGNFTLAGYSLPYSVADSGERLSRPFHPELFIADPEVFKAASEEVADQLGNCNDVDPNLLDQVIYTAISAFSLSYDLWKPRSRKTPSTFFEVVIGSASHIIFPHYALTKHIPIKDVGAAEPVDALAKTEVGDAGDDATEFSGDSVSTDLVITNPQTEKGAVVPLKITTRERIVQPFAHQRILDSAYPGQYASFVSCISEVQRDDATTAVKQICVPGTVALFQKHLAHIKGLYYCDIPRRYARYDFTRIIPVKPFHALFTDIADHLKAD</sequence>
<dbReference type="AlphaFoldDB" id="A0A6G6Y660"/>
<organism evidence="1 2">
    <name type="scientific">Stakelama tenebrarum</name>
    <dbReference type="NCBI Taxonomy" id="2711215"/>
    <lineage>
        <taxon>Bacteria</taxon>
        <taxon>Pseudomonadati</taxon>
        <taxon>Pseudomonadota</taxon>
        <taxon>Alphaproteobacteria</taxon>
        <taxon>Sphingomonadales</taxon>
        <taxon>Sphingomonadaceae</taxon>
        <taxon>Stakelama</taxon>
    </lineage>
</organism>
<dbReference type="RefSeq" id="WP_165327396.1">
    <property type="nucleotide sequence ID" value="NZ_CP049109.1"/>
</dbReference>
<name>A0A6G6Y660_9SPHN</name>
<dbReference type="KEGG" id="spzr:G5C33_11785"/>
<gene>
    <name evidence="1" type="ORF">G5C33_11785</name>
</gene>
<dbReference type="Proteomes" id="UP000501568">
    <property type="component" value="Chromosome"/>
</dbReference>
<accession>A0A6G6Y660</accession>
<dbReference type="EMBL" id="CP049109">
    <property type="protein sequence ID" value="QIG80389.1"/>
    <property type="molecule type" value="Genomic_DNA"/>
</dbReference>
<proteinExistence type="predicted"/>
<evidence type="ECO:0000313" key="1">
    <source>
        <dbReference type="EMBL" id="QIG80389.1"/>
    </source>
</evidence>